<protein>
    <submittedName>
        <fullName evidence="2">Uncharacterized protein</fullName>
    </submittedName>
</protein>
<name>A0A9N9KVR4_9HELO</name>
<dbReference type="OrthoDB" id="3543556at2759"/>
<feature type="compositionally biased region" description="Pro residues" evidence="1">
    <location>
        <begin position="1"/>
        <end position="10"/>
    </location>
</feature>
<feature type="region of interest" description="Disordered" evidence="1">
    <location>
        <begin position="1"/>
        <end position="177"/>
    </location>
</feature>
<accession>A0A9N9KVR4</accession>
<reference evidence="2" key="1">
    <citation type="submission" date="2021-07" db="EMBL/GenBank/DDBJ databases">
        <authorList>
            <person name="Durling M."/>
        </authorList>
    </citation>
    <scope>NUCLEOTIDE SEQUENCE</scope>
</reference>
<keyword evidence="3" id="KW-1185">Reference proteome</keyword>
<evidence type="ECO:0000256" key="1">
    <source>
        <dbReference type="SAM" id="MobiDB-lite"/>
    </source>
</evidence>
<dbReference type="AlphaFoldDB" id="A0A9N9KVR4"/>
<organism evidence="2 3">
    <name type="scientific">Hymenoscyphus fraxineus</name>
    <dbReference type="NCBI Taxonomy" id="746836"/>
    <lineage>
        <taxon>Eukaryota</taxon>
        <taxon>Fungi</taxon>
        <taxon>Dikarya</taxon>
        <taxon>Ascomycota</taxon>
        <taxon>Pezizomycotina</taxon>
        <taxon>Leotiomycetes</taxon>
        <taxon>Helotiales</taxon>
        <taxon>Helotiaceae</taxon>
        <taxon>Hymenoscyphus</taxon>
    </lineage>
</organism>
<sequence length="313" mass="35173">MAYPTPPPTSSPKEDTHHHHDYRTTQDFRSYDTPQQTPALTRIPPQEAYYHPGSEPSSPRQSYTKPYQAQGNGGNGPDQRLVRSNTDSPKHFYGPPHAQKLNDLGVTGRNQRPVDGTYTIRSGSRSPPLHHDNSDHPIRPSSGQRRRTPPPRPLYFSPTNRPPSPYNVSRPQPRPGFMKRMKDKVSYWMRKLLDWAKRNPIKAGLASIVPLVLGAGMIRIITELSSVAKTLLNKLEMGMGGGRPGQKRKPPVKEGWDWGLQHFVGFGGTKGGPLDGIMKILQMFMNHYARLTPSAIPRAACILLELYFLDKVY</sequence>
<gene>
    <name evidence="2" type="ORF">HYFRA_00007606</name>
</gene>
<dbReference type="EMBL" id="CAJVRL010000048">
    <property type="protein sequence ID" value="CAG8952892.1"/>
    <property type="molecule type" value="Genomic_DNA"/>
</dbReference>
<evidence type="ECO:0000313" key="2">
    <source>
        <dbReference type="EMBL" id="CAG8952892.1"/>
    </source>
</evidence>
<proteinExistence type="predicted"/>
<feature type="compositionally biased region" description="Polar residues" evidence="1">
    <location>
        <begin position="55"/>
        <end position="70"/>
    </location>
</feature>
<dbReference type="Proteomes" id="UP000696280">
    <property type="component" value="Unassembled WGS sequence"/>
</dbReference>
<comment type="caution">
    <text evidence="2">The sequence shown here is derived from an EMBL/GenBank/DDBJ whole genome shotgun (WGS) entry which is preliminary data.</text>
</comment>
<feature type="compositionally biased region" description="Basic and acidic residues" evidence="1">
    <location>
        <begin position="129"/>
        <end position="138"/>
    </location>
</feature>
<evidence type="ECO:0000313" key="3">
    <source>
        <dbReference type="Proteomes" id="UP000696280"/>
    </source>
</evidence>
<feature type="compositionally biased region" description="Basic and acidic residues" evidence="1">
    <location>
        <begin position="12"/>
        <end position="30"/>
    </location>
</feature>